<evidence type="ECO:0008006" key="3">
    <source>
        <dbReference type="Google" id="ProtNLM"/>
    </source>
</evidence>
<dbReference type="Gene3D" id="1.10.4030.10">
    <property type="entry name" value="Porin chaperone SurA, peptide-binding domain"/>
    <property type="match status" value="1"/>
</dbReference>
<sequence length="220" mass="25174">MLTRRMLKKAWPLLFLALFFVGCVGGEKEPGSTWLFSCGERVVTAGDYQDALKLALQGYPYESLSRGDEVVAIRQGVYHQLQEELLLLAVADEKGVSLQSAELESAVREAREGYPEGAFEKELMNRGISLETWRRRLEKHLLVKKVLKSEFGKELHLTYDDFQAARRDVKAGVSEQGLIQQAKRVRMEAGYRHWRRSVEGKYSIEVNGELWEKILEEGRP</sequence>
<dbReference type="EMBL" id="AP024488">
    <property type="protein sequence ID" value="BCS95843.1"/>
    <property type="molecule type" value="Genomic_DNA"/>
</dbReference>
<accession>A0ABM7PE90</accession>
<proteinExistence type="predicted"/>
<dbReference type="SUPFAM" id="SSF109998">
    <property type="entry name" value="Triger factor/SurA peptide-binding domain-like"/>
    <property type="match status" value="1"/>
</dbReference>
<protein>
    <recommendedName>
        <fullName evidence="3">Lipoprotein</fullName>
    </recommendedName>
</protein>
<evidence type="ECO:0000313" key="1">
    <source>
        <dbReference type="EMBL" id="BCS95843.1"/>
    </source>
</evidence>
<gene>
    <name evidence="1" type="ORF">DSLASN_14750</name>
</gene>
<dbReference type="InterPro" id="IPR027304">
    <property type="entry name" value="Trigger_fact/SurA_dom_sf"/>
</dbReference>
<name>A0ABM7PE90_9BACT</name>
<dbReference type="PROSITE" id="PS51257">
    <property type="entry name" value="PROKAR_LIPOPROTEIN"/>
    <property type="match status" value="1"/>
</dbReference>
<dbReference type="RefSeq" id="WP_236892178.1">
    <property type="nucleotide sequence ID" value="NZ_AP024488.1"/>
</dbReference>
<reference evidence="1 2" key="1">
    <citation type="submission" date="2021-02" db="EMBL/GenBank/DDBJ databases">
        <title>Complete genome of Desulfoluna sp. strain ASN36.</title>
        <authorList>
            <person name="Takahashi A."/>
            <person name="Kojima H."/>
            <person name="Fukui M."/>
        </authorList>
    </citation>
    <scope>NUCLEOTIDE SEQUENCE [LARGE SCALE GENOMIC DNA]</scope>
    <source>
        <strain evidence="1 2">ASN36</strain>
    </source>
</reference>
<keyword evidence="2" id="KW-1185">Reference proteome</keyword>
<evidence type="ECO:0000313" key="2">
    <source>
        <dbReference type="Proteomes" id="UP001320148"/>
    </source>
</evidence>
<dbReference type="Proteomes" id="UP001320148">
    <property type="component" value="Chromosome"/>
</dbReference>
<organism evidence="1 2">
    <name type="scientific">Desulfoluna limicola</name>
    <dbReference type="NCBI Taxonomy" id="2810562"/>
    <lineage>
        <taxon>Bacteria</taxon>
        <taxon>Pseudomonadati</taxon>
        <taxon>Thermodesulfobacteriota</taxon>
        <taxon>Desulfobacteria</taxon>
        <taxon>Desulfobacterales</taxon>
        <taxon>Desulfolunaceae</taxon>
        <taxon>Desulfoluna</taxon>
    </lineage>
</organism>